<protein>
    <submittedName>
        <fullName evidence="1">Uncharacterized protein</fullName>
    </submittedName>
</protein>
<feature type="non-terminal residue" evidence="1">
    <location>
        <position position="1"/>
    </location>
</feature>
<dbReference type="Proteomes" id="UP000681722">
    <property type="component" value="Unassembled WGS sequence"/>
</dbReference>
<dbReference type="Proteomes" id="UP000663829">
    <property type="component" value="Unassembled WGS sequence"/>
</dbReference>
<name>A0A815QY74_9BILA</name>
<dbReference type="SUPFAM" id="SSF56399">
    <property type="entry name" value="ADP-ribosylation"/>
    <property type="match status" value="1"/>
</dbReference>
<organism evidence="1 3">
    <name type="scientific">Didymodactylos carnosus</name>
    <dbReference type="NCBI Taxonomy" id="1234261"/>
    <lineage>
        <taxon>Eukaryota</taxon>
        <taxon>Metazoa</taxon>
        <taxon>Spiralia</taxon>
        <taxon>Gnathifera</taxon>
        <taxon>Rotifera</taxon>
        <taxon>Eurotatoria</taxon>
        <taxon>Bdelloidea</taxon>
        <taxon>Philodinida</taxon>
        <taxon>Philodinidae</taxon>
        <taxon>Didymodactylos</taxon>
    </lineage>
</organism>
<dbReference type="EMBL" id="CAJNOQ010020494">
    <property type="protein sequence ID" value="CAF1469955.1"/>
    <property type="molecule type" value="Genomic_DNA"/>
</dbReference>
<dbReference type="Gene3D" id="3.90.176.10">
    <property type="entry name" value="Toxin ADP-ribosyltransferase, Chain A, domain 1"/>
    <property type="match status" value="1"/>
</dbReference>
<dbReference type="EMBL" id="CAJOBC010085962">
    <property type="protein sequence ID" value="CAF4337967.1"/>
    <property type="molecule type" value="Genomic_DNA"/>
</dbReference>
<proteinExistence type="predicted"/>
<keyword evidence="3" id="KW-1185">Reference proteome</keyword>
<comment type="caution">
    <text evidence="1">The sequence shown here is derived from an EMBL/GenBank/DDBJ whole genome shotgun (WGS) entry which is preliminary data.</text>
</comment>
<sequence>YHLLNKALRTLDIDLLYLLGFFIRDLREQLEQYRSPSPIRIYRTQLMSKTEVQQLDNFRGQLISMNSFLSTTLDREVAVIEREMD</sequence>
<evidence type="ECO:0000313" key="3">
    <source>
        <dbReference type="Proteomes" id="UP000663829"/>
    </source>
</evidence>
<accession>A0A815QY74</accession>
<reference evidence="1" key="1">
    <citation type="submission" date="2021-02" db="EMBL/GenBank/DDBJ databases">
        <authorList>
            <person name="Nowell W R."/>
        </authorList>
    </citation>
    <scope>NUCLEOTIDE SEQUENCE</scope>
</reference>
<gene>
    <name evidence="1" type="ORF">GPM918_LOCUS35426</name>
    <name evidence="2" type="ORF">SRO942_LOCUS36141</name>
</gene>
<dbReference type="AlphaFoldDB" id="A0A815QY74"/>
<dbReference type="PROSITE" id="PS51996">
    <property type="entry name" value="TR_MART"/>
    <property type="match status" value="1"/>
</dbReference>
<evidence type="ECO:0000313" key="2">
    <source>
        <dbReference type="EMBL" id="CAF4337967.1"/>
    </source>
</evidence>
<evidence type="ECO:0000313" key="1">
    <source>
        <dbReference type="EMBL" id="CAF1469955.1"/>
    </source>
</evidence>